<dbReference type="SUPFAM" id="SSF52540">
    <property type="entry name" value="P-loop containing nucleoside triphosphate hydrolases"/>
    <property type="match status" value="2"/>
</dbReference>
<evidence type="ECO:0000256" key="9">
    <source>
        <dbReference type="ARBA" id="ARBA00022839"/>
    </source>
</evidence>
<keyword evidence="12" id="KW-0233">DNA recombination</keyword>
<dbReference type="GO" id="GO:0006302">
    <property type="term" value="P:double-strand break repair"/>
    <property type="evidence" value="ECO:0007669"/>
    <property type="project" value="InterPro"/>
</dbReference>
<feature type="region of interest" description="Disordered" evidence="15">
    <location>
        <begin position="746"/>
        <end position="777"/>
    </location>
</feature>
<feature type="compositionally biased region" description="Low complexity" evidence="15">
    <location>
        <begin position="343"/>
        <end position="362"/>
    </location>
</feature>
<evidence type="ECO:0000256" key="7">
    <source>
        <dbReference type="ARBA" id="ARBA00022759"/>
    </source>
</evidence>
<feature type="domain" description="Rad50/SbcC-type AAA" evidence="16">
    <location>
        <begin position="7"/>
        <end position="246"/>
    </location>
</feature>
<evidence type="ECO:0000256" key="4">
    <source>
        <dbReference type="ARBA" id="ARBA00022705"/>
    </source>
</evidence>
<feature type="region of interest" description="Disordered" evidence="15">
    <location>
        <begin position="838"/>
        <end position="868"/>
    </location>
</feature>
<keyword evidence="4" id="KW-0235">DNA replication</keyword>
<dbReference type="GO" id="GO:0016887">
    <property type="term" value="F:ATP hydrolysis activity"/>
    <property type="evidence" value="ECO:0007669"/>
    <property type="project" value="InterPro"/>
</dbReference>
<dbReference type="GO" id="GO:0004519">
    <property type="term" value="F:endonuclease activity"/>
    <property type="evidence" value="ECO:0007669"/>
    <property type="project" value="UniProtKB-KW"/>
</dbReference>
<accession>A0A1M7C7M0</accession>
<dbReference type="EMBL" id="FRCA01000002">
    <property type="protein sequence ID" value="SHL63204.1"/>
    <property type="molecule type" value="Genomic_DNA"/>
</dbReference>
<evidence type="ECO:0000256" key="13">
    <source>
        <dbReference type="ARBA" id="ARBA00055999"/>
    </source>
</evidence>
<name>A0A1M7C7M0_9GAMM</name>
<feature type="region of interest" description="Disordered" evidence="15">
    <location>
        <begin position="324"/>
        <end position="362"/>
    </location>
</feature>
<dbReference type="EMBL" id="BJXU01000109">
    <property type="protein sequence ID" value="GEN24776.1"/>
    <property type="molecule type" value="Genomic_DNA"/>
</dbReference>
<dbReference type="Proteomes" id="UP000321726">
    <property type="component" value="Unassembled WGS sequence"/>
</dbReference>
<dbReference type="RefSeq" id="WP_073433928.1">
    <property type="nucleotide sequence ID" value="NZ_BJXU01000109.1"/>
</dbReference>
<dbReference type="AlphaFoldDB" id="A0A1M7C7M0"/>
<evidence type="ECO:0000256" key="15">
    <source>
        <dbReference type="SAM" id="MobiDB-lite"/>
    </source>
</evidence>
<dbReference type="OrthoDB" id="9795626at2"/>
<comment type="function">
    <text evidence="13">SbcCD cleaves DNA hairpin structures. These structures can inhibit DNA replication and are intermediates in certain DNA recombination reactions. The complex acts as a 3'-&gt;5' double strand exonuclease that can open hairpins. It also has a 5' single-strand endonuclease activity.</text>
</comment>
<keyword evidence="6" id="KW-0547">Nucleotide-binding</keyword>
<dbReference type="InterPro" id="IPR038729">
    <property type="entry name" value="Rad50/SbcC_AAA"/>
</dbReference>
<dbReference type="PANTHER" id="PTHR32114">
    <property type="entry name" value="ABC TRANSPORTER ABCH.3"/>
    <property type="match status" value="1"/>
</dbReference>
<feature type="region of interest" description="Disordered" evidence="15">
    <location>
        <begin position="549"/>
        <end position="587"/>
    </location>
</feature>
<evidence type="ECO:0000256" key="1">
    <source>
        <dbReference type="ARBA" id="ARBA00006930"/>
    </source>
</evidence>
<evidence type="ECO:0000256" key="11">
    <source>
        <dbReference type="ARBA" id="ARBA00023054"/>
    </source>
</evidence>
<reference evidence="18 19" key="1">
    <citation type="submission" date="2016-11" db="EMBL/GenBank/DDBJ databases">
        <authorList>
            <person name="Jaros S."/>
            <person name="Januszkiewicz K."/>
            <person name="Wedrychowicz H."/>
        </authorList>
    </citation>
    <scope>NUCLEOTIDE SEQUENCE [LARGE SCALE GENOMIC DNA]</scope>
    <source>
        <strain evidence="18 19">DSM 4740</strain>
    </source>
</reference>
<dbReference type="InterPro" id="IPR027417">
    <property type="entry name" value="P-loop_NTPase"/>
</dbReference>
<comment type="subunit">
    <text evidence="2">Heterodimer of SbcC and SbcD.</text>
</comment>
<reference evidence="17 20" key="2">
    <citation type="submission" date="2019-07" db="EMBL/GenBank/DDBJ databases">
        <title>Whole genome shotgun sequence of Halomonas cupida NBRC 102219.</title>
        <authorList>
            <person name="Hosoyama A."/>
            <person name="Uohara A."/>
            <person name="Ohji S."/>
            <person name="Ichikawa N."/>
        </authorList>
    </citation>
    <scope>NUCLEOTIDE SEQUENCE [LARGE SCALE GENOMIC DNA]</scope>
    <source>
        <strain evidence="17 20">NBRC 102219</strain>
    </source>
</reference>
<feature type="compositionally biased region" description="Basic and acidic residues" evidence="15">
    <location>
        <begin position="654"/>
        <end position="670"/>
    </location>
</feature>
<sequence>MKILALRLSQLASLPGPVEVDFRASPLGDAGLFAITGPTGAGKSTLLDALCLALFGNTPRLRHAPGRESPIVDVDGSELQTADPRTLLRRGASSGHAEVDFIGRNGQRYRARWEVRRARNRADGKLQAVAQSLTNLDEDRLLTAQKREFADLLPQHLGLTFDQFTRAVLLAQSEFAAFLKADDNERADLLEKLTDTHEYSRISAAAWKRTSAARDEVKHLETQLADDLPADAQTRQQLDSELEQAEQTLAEHHRLAQQLDAEQRWLEQDQQLREAVDEAIQLQHQAHNDWQALAGERHDAEWLTLLAPQRDRLTRLEELKQRCPEQRDQLAGSHQQSRQADTALQQAETLDQQAQQQLDSHQQAIAQARPAIAQARELATTLTAQQHRLAALQDEHNQRQQQLTALGEQHQQCQARHQQHLAEREARQAELTTWLGDHQDVDSARQQAQQQLEASSRRGLALAELAQHWHNVSEASSRHVQLLERQSRDTAERDQCLTRGKEARQRLDDATVSLRHVTQFVQRQQAARSESIMELRAALDEETPCPVCGSLDHPWRESPPATPEAAQLAASQAEEDRQLKEAQQAVDKAREQRDSLLGRYQALDAQLKEIQSSLEELAQQRDKASQHLDAHELYPELRAIVDAERSAWLQQQREASEQQRQQADERHKALDRAQQALTPLAEALARDERELERFATREQSLSEELQRLAQQSAPLQQQVSELQQQLTAQLGDHTSVDAWQQQLEKSRDQALQARDQARQNLGGARQHQQRLNQQCEHDQQRLEALEQELQQLSHRVEQWRTQHPELDDVTLTRLLQLDDAAHRALQQSITDARTRLQSAEVSLDERRQQWQRARASRSPDTPTEQLLSDEHQQQIEQLRTSLAERRVRLKPDLEAAQSRRDSAWHAVRDDDRRRQRMAEGRELLDAAREQHQRWARINDLIGSSDGKVFRRIAQAWNLERLIDEANEHLAGLSRRYRLVRGGSALGLQIIDRDLADERRSVHSLSGGESFLVSLAMALGLASMASGELRIESLFIDEGFGSLDPQSLAMAMDALDGLQAQGRRVGVISHVQEMHERIPVQIRVLPTGNGESHVLVTDR</sequence>
<evidence type="ECO:0000256" key="8">
    <source>
        <dbReference type="ARBA" id="ARBA00022801"/>
    </source>
</evidence>
<evidence type="ECO:0000313" key="20">
    <source>
        <dbReference type="Proteomes" id="UP000321726"/>
    </source>
</evidence>
<feature type="compositionally biased region" description="Low complexity" evidence="15">
    <location>
        <begin position="563"/>
        <end position="572"/>
    </location>
</feature>
<dbReference type="Gene3D" id="3.40.50.300">
    <property type="entry name" value="P-loop containing nucleotide triphosphate hydrolases"/>
    <property type="match status" value="2"/>
</dbReference>
<evidence type="ECO:0000256" key="10">
    <source>
        <dbReference type="ARBA" id="ARBA00022840"/>
    </source>
</evidence>
<evidence type="ECO:0000256" key="14">
    <source>
        <dbReference type="SAM" id="Coils"/>
    </source>
</evidence>
<evidence type="ECO:0000256" key="3">
    <source>
        <dbReference type="ARBA" id="ARBA00013368"/>
    </source>
</evidence>
<protein>
    <recommendedName>
        <fullName evidence="3">Nuclease SbcCD subunit C</fullName>
    </recommendedName>
</protein>
<keyword evidence="7" id="KW-0255">Endonuclease</keyword>
<dbReference type="STRING" id="44933.SAMN05660971_00995"/>
<dbReference type="GO" id="GO:0006260">
    <property type="term" value="P:DNA replication"/>
    <property type="evidence" value="ECO:0007669"/>
    <property type="project" value="UniProtKB-KW"/>
</dbReference>
<dbReference type="GO" id="GO:0004527">
    <property type="term" value="F:exonuclease activity"/>
    <property type="evidence" value="ECO:0007669"/>
    <property type="project" value="UniProtKB-KW"/>
</dbReference>
<evidence type="ECO:0000256" key="5">
    <source>
        <dbReference type="ARBA" id="ARBA00022722"/>
    </source>
</evidence>
<evidence type="ECO:0000256" key="6">
    <source>
        <dbReference type="ARBA" id="ARBA00022741"/>
    </source>
</evidence>
<keyword evidence="11 14" id="KW-0175">Coiled coil</keyword>
<dbReference type="Proteomes" id="UP000184123">
    <property type="component" value="Unassembled WGS sequence"/>
</dbReference>
<keyword evidence="8" id="KW-0378">Hydrolase</keyword>
<feature type="coiled-coil region" evidence="14">
    <location>
        <begin position="235"/>
        <end position="262"/>
    </location>
</feature>
<evidence type="ECO:0000313" key="17">
    <source>
        <dbReference type="EMBL" id="GEN24776.1"/>
    </source>
</evidence>
<feature type="compositionally biased region" description="Polar residues" evidence="15">
    <location>
        <begin position="332"/>
        <end position="342"/>
    </location>
</feature>
<dbReference type="Pfam" id="PF13558">
    <property type="entry name" value="SbcC_Walker_B"/>
    <property type="match status" value="1"/>
</dbReference>
<feature type="region of interest" description="Disordered" evidence="15">
    <location>
        <begin position="394"/>
        <end position="418"/>
    </location>
</feature>
<keyword evidence="20" id="KW-1185">Reference proteome</keyword>
<evidence type="ECO:0000256" key="2">
    <source>
        <dbReference type="ARBA" id="ARBA00011322"/>
    </source>
</evidence>
<evidence type="ECO:0000313" key="19">
    <source>
        <dbReference type="Proteomes" id="UP000184123"/>
    </source>
</evidence>
<dbReference type="FunFam" id="3.40.50.300:FF:001446">
    <property type="entry name" value="DsDNA exonuclease SbcC"/>
    <property type="match status" value="1"/>
</dbReference>
<keyword evidence="9 18" id="KW-0269">Exonuclease</keyword>
<dbReference type="GO" id="GO:0006310">
    <property type="term" value="P:DNA recombination"/>
    <property type="evidence" value="ECO:0007669"/>
    <property type="project" value="UniProtKB-KW"/>
</dbReference>
<proteinExistence type="inferred from homology"/>
<dbReference type="Pfam" id="PF13476">
    <property type="entry name" value="AAA_23"/>
    <property type="match status" value="1"/>
</dbReference>
<feature type="region of interest" description="Disordered" evidence="15">
    <location>
        <begin position="651"/>
        <end position="670"/>
    </location>
</feature>
<dbReference type="GO" id="GO:0005524">
    <property type="term" value="F:ATP binding"/>
    <property type="evidence" value="ECO:0007669"/>
    <property type="project" value="UniProtKB-KW"/>
</dbReference>
<gene>
    <name evidence="17" type="primary">sbcC</name>
    <name evidence="17" type="ORF">HCU01_27250</name>
    <name evidence="18" type="ORF">SAMN05660971_00995</name>
</gene>
<evidence type="ECO:0000313" key="18">
    <source>
        <dbReference type="EMBL" id="SHL63204.1"/>
    </source>
</evidence>
<comment type="similarity">
    <text evidence="1">Belongs to the SMC family. SbcC subfamily.</text>
</comment>
<evidence type="ECO:0000256" key="12">
    <source>
        <dbReference type="ARBA" id="ARBA00023172"/>
    </source>
</evidence>
<dbReference type="PANTHER" id="PTHR32114:SF2">
    <property type="entry name" value="ABC TRANSPORTER ABCH.3"/>
    <property type="match status" value="1"/>
</dbReference>
<organism evidence="18 19">
    <name type="scientific">Halomonas cupida</name>
    <dbReference type="NCBI Taxonomy" id="44933"/>
    <lineage>
        <taxon>Bacteria</taxon>
        <taxon>Pseudomonadati</taxon>
        <taxon>Pseudomonadota</taxon>
        <taxon>Gammaproteobacteria</taxon>
        <taxon>Oceanospirillales</taxon>
        <taxon>Halomonadaceae</taxon>
        <taxon>Halomonas</taxon>
    </lineage>
</organism>
<keyword evidence="5" id="KW-0540">Nuclease</keyword>
<keyword evidence="10" id="KW-0067">ATP-binding</keyword>
<evidence type="ECO:0000259" key="16">
    <source>
        <dbReference type="Pfam" id="PF13476"/>
    </source>
</evidence>